<accession>A0ABT9HNL4</accession>
<dbReference type="InterPro" id="IPR009874">
    <property type="entry name" value="DUF1428"/>
</dbReference>
<protein>
    <submittedName>
        <fullName evidence="1">DUF1428 domain-containing protein</fullName>
    </submittedName>
</protein>
<name>A0ABT9HNL4_9SPHN</name>
<proteinExistence type="predicted"/>
<sequence length="120" mass="13362">MTYVSGFVQPVPDSNRKAYIAAAEAGWVLFKEYGALSMMENWGDDVPEGTQTDLRRAVALDEGESVVFSWIVWPDKATADACYATMETDERWQKLDMPFDGKRMIFGGFETVFTATAKGA</sequence>
<dbReference type="SUPFAM" id="SSF54909">
    <property type="entry name" value="Dimeric alpha+beta barrel"/>
    <property type="match status" value="1"/>
</dbReference>
<dbReference type="PIRSF" id="PIRSF007028">
    <property type="entry name" value="UCP007028"/>
    <property type="match status" value="1"/>
</dbReference>
<comment type="caution">
    <text evidence="1">The sequence shown here is derived from an EMBL/GenBank/DDBJ whole genome shotgun (WGS) entry which is preliminary data.</text>
</comment>
<dbReference type="Gene3D" id="3.30.70.100">
    <property type="match status" value="1"/>
</dbReference>
<dbReference type="Proteomes" id="UP001240639">
    <property type="component" value="Unassembled WGS sequence"/>
</dbReference>
<dbReference type="InterPro" id="IPR011008">
    <property type="entry name" value="Dimeric_a/b-barrel"/>
</dbReference>
<dbReference type="Pfam" id="PF07237">
    <property type="entry name" value="DUF1428"/>
    <property type="match status" value="1"/>
</dbReference>
<dbReference type="EMBL" id="JAVAIM010000001">
    <property type="protein sequence ID" value="MDP4574733.1"/>
    <property type="molecule type" value="Genomic_DNA"/>
</dbReference>
<gene>
    <name evidence="1" type="ORF">Q9K02_06220</name>
</gene>
<keyword evidence="2" id="KW-1185">Reference proteome</keyword>
<organism evidence="1 2">
    <name type="scientific">Qipengyuania profundimaris</name>
    <dbReference type="NCBI Taxonomy" id="3067652"/>
    <lineage>
        <taxon>Bacteria</taxon>
        <taxon>Pseudomonadati</taxon>
        <taxon>Pseudomonadota</taxon>
        <taxon>Alphaproteobacteria</taxon>
        <taxon>Sphingomonadales</taxon>
        <taxon>Erythrobacteraceae</taxon>
        <taxon>Qipengyuania</taxon>
    </lineage>
</organism>
<evidence type="ECO:0000313" key="1">
    <source>
        <dbReference type="EMBL" id="MDP4574733.1"/>
    </source>
</evidence>
<evidence type="ECO:0000313" key="2">
    <source>
        <dbReference type="Proteomes" id="UP001240639"/>
    </source>
</evidence>
<reference evidence="1 2" key="1">
    <citation type="submission" date="2023-08" db="EMBL/GenBank/DDBJ databases">
        <title>genomic of G39.</title>
        <authorList>
            <person name="Wang Y."/>
        </authorList>
    </citation>
    <scope>NUCLEOTIDE SEQUENCE [LARGE SCALE GENOMIC DNA]</scope>
    <source>
        <strain evidence="1 2">G39</strain>
    </source>
</reference>
<dbReference type="RefSeq" id="WP_305932107.1">
    <property type="nucleotide sequence ID" value="NZ_JAVAIM010000001.1"/>
</dbReference>